<dbReference type="Proteomes" id="UP001169006">
    <property type="component" value="Unassembled WGS sequence"/>
</dbReference>
<evidence type="ECO:0000256" key="8">
    <source>
        <dbReference type="ARBA" id="ARBA00032024"/>
    </source>
</evidence>
<dbReference type="NCBIfam" id="TIGR00745">
    <property type="entry name" value="apbA_panE"/>
    <property type="match status" value="1"/>
</dbReference>
<dbReference type="Pfam" id="PF02558">
    <property type="entry name" value="ApbA"/>
    <property type="match status" value="1"/>
</dbReference>
<comment type="caution">
    <text evidence="13">The sequence shown here is derived from an EMBL/GenBank/DDBJ whole genome shotgun (WGS) entry which is preliminary data.</text>
</comment>
<keyword evidence="6 10" id="KW-0521">NADP</keyword>
<dbReference type="EC" id="1.1.1.169" evidence="3 10"/>
<evidence type="ECO:0000313" key="14">
    <source>
        <dbReference type="Proteomes" id="UP001169006"/>
    </source>
</evidence>
<dbReference type="PANTHER" id="PTHR43765">
    <property type="entry name" value="2-DEHYDROPANTOATE 2-REDUCTASE-RELATED"/>
    <property type="match status" value="1"/>
</dbReference>
<keyword evidence="7 10" id="KW-0560">Oxidoreductase</keyword>
<protein>
    <recommendedName>
        <fullName evidence="4 10">2-dehydropantoate 2-reductase</fullName>
        <ecNumber evidence="3 10">1.1.1.169</ecNumber>
    </recommendedName>
    <alternativeName>
        <fullName evidence="8 10">Ketopantoate reductase</fullName>
    </alternativeName>
</protein>
<name>A0ABT8SW22_9HYPH</name>
<reference evidence="13" key="1">
    <citation type="journal article" date="2015" name="Int. J. Syst. Evol. Microbiol.">
        <title>Rhizobium oryzicola sp. nov., potential plant-growth-promoting endophytic bacteria isolated from rice roots.</title>
        <authorList>
            <person name="Zhang X.X."/>
            <person name="Gao J.S."/>
            <person name="Cao Y.H."/>
            <person name="Sheirdil R.A."/>
            <person name="Wang X.C."/>
            <person name="Zhang L."/>
        </authorList>
    </citation>
    <scope>NUCLEOTIDE SEQUENCE</scope>
    <source>
        <strain evidence="13">05753</strain>
    </source>
</reference>
<reference evidence="13" key="2">
    <citation type="submission" date="2023-07" db="EMBL/GenBank/DDBJ databases">
        <authorList>
            <person name="Sun H."/>
        </authorList>
    </citation>
    <scope>NUCLEOTIDE SEQUENCE</scope>
    <source>
        <strain evidence="13">05753</strain>
    </source>
</reference>
<sequence length="302" mass="31873">MRIVVIGSGAMGSLFAGRLAASGEDVSLVEVNPAQIDAVKERGLRLTIAGTDEIHNLPIGPAQTYSGVYDLVIVFTKGMHTEAAVNGASHLIGPETLALTVQNGIGNVEKIETVIPRARIIKGMTNWPATVVETGHVNVPGSGEIHLWPALGDGSPRFDEVCHVLNKAGLNCVADRSVDASIWEKLSFNAALNSVAAVTCMTVGEMSDSAEARKIIFSVLDEALATASALGVAIDRDRTRQSVEYALANHRHHKPSMLQDRLGGRPMEIDTITGAVASHAERLAVPAPVTATLTNLLLLIGK</sequence>
<dbReference type="Pfam" id="PF08546">
    <property type="entry name" value="ApbA_C"/>
    <property type="match status" value="1"/>
</dbReference>
<evidence type="ECO:0000256" key="3">
    <source>
        <dbReference type="ARBA" id="ARBA00013014"/>
    </source>
</evidence>
<dbReference type="RefSeq" id="WP_302076822.1">
    <property type="nucleotide sequence ID" value="NZ_JAUKWQ010000003.1"/>
</dbReference>
<evidence type="ECO:0000256" key="2">
    <source>
        <dbReference type="ARBA" id="ARBA00007870"/>
    </source>
</evidence>
<evidence type="ECO:0000256" key="1">
    <source>
        <dbReference type="ARBA" id="ARBA00004994"/>
    </source>
</evidence>
<dbReference type="InterPro" id="IPR036291">
    <property type="entry name" value="NAD(P)-bd_dom_sf"/>
</dbReference>
<dbReference type="Gene3D" id="3.40.50.720">
    <property type="entry name" value="NAD(P)-binding Rossmann-like Domain"/>
    <property type="match status" value="1"/>
</dbReference>
<evidence type="ECO:0000256" key="5">
    <source>
        <dbReference type="ARBA" id="ARBA00022655"/>
    </source>
</evidence>
<keyword evidence="5 10" id="KW-0566">Pantothenate biosynthesis</keyword>
<dbReference type="InterPro" id="IPR003710">
    <property type="entry name" value="ApbA"/>
</dbReference>
<dbReference type="InterPro" id="IPR050838">
    <property type="entry name" value="Ketopantoate_reductase"/>
</dbReference>
<gene>
    <name evidence="13" type="ORF">Q2T52_11190</name>
</gene>
<keyword evidence="14" id="KW-1185">Reference proteome</keyword>
<dbReference type="InterPro" id="IPR013332">
    <property type="entry name" value="KPR_N"/>
</dbReference>
<evidence type="ECO:0000256" key="7">
    <source>
        <dbReference type="ARBA" id="ARBA00023002"/>
    </source>
</evidence>
<feature type="domain" description="Ketopantoate reductase N-terminal" evidence="11">
    <location>
        <begin position="3"/>
        <end position="147"/>
    </location>
</feature>
<comment type="catalytic activity">
    <reaction evidence="9 10">
        <text>(R)-pantoate + NADP(+) = 2-dehydropantoate + NADPH + H(+)</text>
        <dbReference type="Rhea" id="RHEA:16233"/>
        <dbReference type="ChEBI" id="CHEBI:11561"/>
        <dbReference type="ChEBI" id="CHEBI:15378"/>
        <dbReference type="ChEBI" id="CHEBI:15980"/>
        <dbReference type="ChEBI" id="CHEBI:57783"/>
        <dbReference type="ChEBI" id="CHEBI:58349"/>
        <dbReference type="EC" id="1.1.1.169"/>
    </reaction>
</comment>
<accession>A0ABT8SW22</accession>
<evidence type="ECO:0000313" key="13">
    <source>
        <dbReference type="EMBL" id="MDO1582647.1"/>
    </source>
</evidence>
<feature type="domain" description="Ketopantoate reductase C-terminal" evidence="12">
    <location>
        <begin position="179"/>
        <end position="297"/>
    </location>
</feature>
<dbReference type="InterPro" id="IPR013752">
    <property type="entry name" value="KPA_reductase"/>
</dbReference>
<dbReference type="InterPro" id="IPR008927">
    <property type="entry name" value="6-PGluconate_DH-like_C_sf"/>
</dbReference>
<comment type="pathway">
    <text evidence="1 10">Cofactor biosynthesis; (R)-pantothenate biosynthesis; (R)-pantoate from 3-methyl-2-oxobutanoate: step 2/2.</text>
</comment>
<evidence type="ECO:0000259" key="12">
    <source>
        <dbReference type="Pfam" id="PF08546"/>
    </source>
</evidence>
<organism evidence="13 14">
    <name type="scientific">Rhizobium oryzicola</name>
    <dbReference type="NCBI Taxonomy" id="1232668"/>
    <lineage>
        <taxon>Bacteria</taxon>
        <taxon>Pseudomonadati</taxon>
        <taxon>Pseudomonadota</taxon>
        <taxon>Alphaproteobacteria</taxon>
        <taxon>Hyphomicrobiales</taxon>
        <taxon>Rhizobiaceae</taxon>
        <taxon>Rhizobium/Agrobacterium group</taxon>
        <taxon>Rhizobium</taxon>
    </lineage>
</organism>
<evidence type="ECO:0000256" key="4">
    <source>
        <dbReference type="ARBA" id="ARBA00019465"/>
    </source>
</evidence>
<dbReference type="SUPFAM" id="SSF48179">
    <property type="entry name" value="6-phosphogluconate dehydrogenase C-terminal domain-like"/>
    <property type="match status" value="1"/>
</dbReference>
<dbReference type="InterPro" id="IPR013328">
    <property type="entry name" value="6PGD_dom2"/>
</dbReference>
<dbReference type="PANTHER" id="PTHR43765:SF2">
    <property type="entry name" value="2-DEHYDROPANTOATE 2-REDUCTASE"/>
    <property type="match status" value="1"/>
</dbReference>
<dbReference type="SUPFAM" id="SSF51735">
    <property type="entry name" value="NAD(P)-binding Rossmann-fold domains"/>
    <property type="match status" value="1"/>
</dbReference>
<dbReference type="EMBL" id="JAUKWQ010000003">
    <property type="protein sequence ID" value="MDO1582647.1"/>
    <property type="molecule type" value="Genomic_DNA"/>
</dbReference>
<proteinExistence type="inferred from homology"/>
<evidence type="ECO:0000256" key="9">
    <source>
        <dbReference type="ARBA" id="ARBA00048793"/>
    </source>
</evidence>
<evidence type="ECO:0000256" key="10">
    <source>
        <dbReference type="RuleBase" id="RU362068"/>
    </source>
</evidence>
<dbReference type="Gene3D" id="1.10.1040.10">
    <property type="entry name" value="N-(1-d-carboxylethyl)-l-norvaline Dehydrogenase, domain 2"/>
    <property type="match status" value="1"/>
</dbReference>
<comment type="function">
    <text evidence="10">Catalyzes the NADPH-dependent reduction of ketopantoate into pantoic acid.</text>
</comment>
<evidence type="ECO:0000256" key="6">
    <source>
        <dbReference type="ARBA" id="ARBA00022857"/>
    </source>
</evidence>
<comment type="similarity">
    <text evidence="2 10">Belongs to the ketopantoate reductase family.</text>
</comment>
<evidence type="ECO:0000259" key="11">
    <source>
        <dbReference type="Pfam" id="PF02558"/>
    </source>
</evidence>